<organism evidence="2">
    <name type="scientific">uncultured Actinomycetospora sp</name>
    <dbReference type="NCBI Taxonomy" id="1135996"/>
    <lineage>
        <taxon>Bacteria</taxon>
        <taxon>Bacillati</taxon>
        <taxon>Actinomycetota</taxon>
        <taxon>Actinomycetes</taxon>
        <taxon>Pseudonocardiales</taxon>
        <taxon>Pseudonocardiaceae</taxon>
        <taxon>Actinomycetospora</taxon>
        <taxon>environmental samples</taxon>
    </lineage>
</organism>
<evidence type="ECO:0000313" key="2">
    <source>
        <dbReference type="EMBL" id="CAA9245109.1"/>
    </source>
</evidence>
<proteinExistence type="predicted"/>
<feature type="non-terminal residue" evidence="2">
    <location>
        <position position="1"/>
    </location>
</feature>
<feature type="region of interest" description="Disordered" evidence="1">
    <location>
        <begin position="69"/>
        <end position="134"/>
    </location>
</feature>
<dbReference type="EMBL" id="CADCTH010000231">
    <property type="protein sequence ID" value="CAA9245109.1"/>
    <property type="molecule type" value="Genomic_DNA"/>
</dbReference>
<feature type="non-terminal residue" evidence="2">
    <location>
        <position position="134"/>
    </location>
</feature>
<feature type="compositionally biased region" description="Basic residues" evidence="1">
    <location>
        <begin position="111"/>
        <end position="121"/>
    </location>
</feature>
<accession>A0A6J4I8E6</accession>
<sequence length="134" mass="14048">AKQSSPGPVAVALVRLRRRPARALRAVGAARHHLPHVVAAPPPAGDRADRAVLDRDHRVRARTAVAAPDVCPRRGDHGPDLLGGLPARDRRAPPGQGGLPAGHRARDPRGAHRGQGRGGRRAVRDAISDTPGVL</sequence>
<protein>
    <submittedName>
        <fullName evidence="2">Uncharacterized protein</fullName>
    </submittedName>
</protein>
<reference evidence="2" key="1">
    <citation type="submission" date="2020-02" db="EMBL/GenBank/DDBJ databases">
        <authorList>
            <person name="Meier V. D."/>
        </authorList>
    </citation>
    <scope>NUCLEOTIDE SEQUENCE</scope>
    <source>
        <strain evidence="2">AVDCRST_MAG54</strain>
    </source>
</reference>
<evidence type="ECO:0000256" key="1">
    <source>
        <dbReference type="SAM" id="MobiDB-lite"/>
    </source>
</evidence>
<gene>
    <name evidence="2" type="ORF">AVDCRST_MAG54-1709</name>
</gene>
<dbReference type="AlphaFoldDB" id="A0A6J4I8E6"/>
<name>A0A6J4I8E6_9PSEU</name>